<reference evidence="2" key="1">
    <citation type="journal article" date="2019" name="J. Virol.">
        <title>Medusavirus, a novel large DNA virus discovered from hot spring water.</title>
        <authorList>
            <person name="Yoshikawa G."/>
            <person name="Blanc-Mathieu R."/>
            <person name="Song C."/>
            <person name="Kayama Y."/>
            <person name="Mochizuki T."/>
            <person name="Murata K."/>
            <person name="Ogata H."/>
            <person name="Takemura M."/>
        </authorList>
    </citation>
    <scope>NUCLEOTIDE SEQUENCE [LARGE SCALE GENOMIC DNA]</scope>
</reference>
<keyword evidence="2" id="KW-1185">Reference proteome</keyword>
<protein>
    <submittedName>
        <fullName evidence="1">Uncharacterized protein</fullName>
    </submittedName>
</protein>
<name>A0A3T1CWR0_9VIRU</name>
<sequence length="101" mass="11789">MEEENASRELRIRVGDGCTQHSGTDRYPHVLHSIDERYKSGPLKGHPSRVTVSHEYPKFTKYVHLSYRREIDAWSEVGKSAKRRFCFRFANGATEFIDPDF</sequence>
<dbReference type="Proteomes" id="UP001161669">
    <property type="component" value="Segment"/>
</dbReference>
<evidence type="ECO:0000313" key="1">
    <source>
        <dbReference type="EMBL" id="BBI30272.1"/>
    </source>
</evidence>
<dbReference type="EMBL" id="AP018495">
    <property type="protein sequence ID" value="BBI30272.1"/>
    <property type="molecule type" value="Genomic_DNA"/>
</dbReference>
<evidence type="ECO:0000313" key="2">
    <source>
        <dbReference type="Proteomes" id="UP001161669"/>
    </source>
</evidence>
<organism evidence="1 2">
    <name type="scientific">Acanthamoeba castellanii medusavirus J1</name>
    <dbReference type="NCBI Taxonomy" id="3114988"/>
    <lineage>
        <taxon>Viruses</taxon>
        <taxon>Varidnaviria</taxon>
        <taxon>Bamfordvirae</taxon>
        <taxon>Nucleocytoviricota</taxon>
        <taxon>Megaviricetes</taxon>
        <taxon>Mamonoviridae</taxon>
        <taxon>Medusavirus</taxon>
        <taxon>Medusavirus medusae</taxon>
    </lineage>
</organism>
<proteinExistence type="predicted"/>
<dbReference type="KEGG" id="vg:80540624"/>
<accession>A0A3T1CWR0</accession>